<organism evidence="7">
    <name type="scientific">bioreactor metagenome</name>
    <dbReference type="NCBI Taxonomy" id="1076179"/>
    <lineage>
        <taxon>unclassified sequences</taxon>
        <taxon>metagenomes</taxon>
        <taxon>ecological metagenomes</taxon>
    </lineage>
</organism>
<dbReference type="EC" id="4.2.2.-" evidence="7"/>
<dbReference type="PANTHER" id="PTHR30518">
    <property type="entry name" value="ENDOLYTIC MUREIN TRANSGLYCOSYLASE"/>
    <property type="match status" value="1"/>
</dbReference>
<dbReference type="PANTHER" id="PTHR30518:SF2">
    <property type="entry name" value="ENDOLYTIC MUREIN TRANSGLYCOSYLASE"/>
    <property type="match status" value="1"/>
</dbReference>
<evidence type="ECO:0000256" key="4">
    <source>
        <dbReference type="ARBA" id="ARBA00023136"/>
    </source>
</evidence>
<accession>A0A645D1T9</accession>
<name>A0A645D1T9_9ZZZZ</name>
<sequence>MLLQIDATVQYALATKNEVVTQTDLSVDSPYNTYKYKGLPAGPICNPGLASLEAAVKPETHNYYYYVLKVRGESEHTFAENYEDFLTAKAAYQATFNN</sequence>
<dbReference type="AlphaFoldDB" id="A0A645D1T9"/>
<evidence type="ECO:0000256" key="6">
    <source>
        <dbReference type="ARBA" id="ARBA00023316"/>
    </source>
</evidence>
<evidence type="ECO:0000313" key="7">
    <source>
        <dbReference type="EMBL" id="MPM83326.1"/>
    </source>
</evidence>
<reference evidence="7" key="1">
    <citation type="submission" date="2019-08" db="EMBL/GenBank/DDBJ databases">
        <authorList>
            <person name="Kucharzyk K."/>
            <person name="Murdoch R.W."/>
            <person name="Higgins S."/>
            <person name="Loffler F."/>
        </authorList>
    </citation>
    <scope>NUCLEOTIDE SEQUENCE</scope>
</reference>
<evidence type="ECO:0000256" key="5">
    <source>
        <dbReference type="ARBA" id="ARBA00023239"/>
    </source>
</evidence>
<keyword evidence="3" id="KW-1133">Transmembrane helix</keyword>
<gene>
    <name evidence="7" type="primary">mltG_33</name>
    <name evidence="7" type="ORF">SDC9_130390</name>
</gene>
<keyword evidence="4" id="KW-0472">Membrane</keyword>
<keyword evidence="5 7" id="KW-0456">Lyase</keyword>
<dbReference type="GO" id="GO:0071555">
    <property type="term" value="P:cell wall organization"/>
    <property type="evidence" value="ECO:0007669"/>
    <property type="project" value="UniProtKB-KW"/>
</dbReference>
<protein>
    <submittedName>
        <fullName evidence="7">Endolytic murein transglycosylase</fullName>
        <ecNumber evidence="7">4.2.2.-</ecNumber>
    </submittedName>
</protein>
<keyword evidence="6" id="KW-0961">Cell wall biogenesis/degradation</keyword>
<dbReference type="GO" id="GO:0016829">
    <property type="term" value="F:lyase activity"/>
    <property type="evidence" value="ECO:0007669"/>
    <property type="project" value="UniProtKB-KW"/>
</dbReference>
<evidence type="ECO:0000256" key="3">
    <source>
        <dbReference type="ARBA" id="ARBA00022989"/>
    </source>
</evidence>
<dbReference type="InterPro" id="IPR003770">
    <property type="entry name" value="MLTG-like"/>
</dbReference>
<dbReference type="Pfam" id="PF02618">
    <property type="entry name" value="YceG"/>
    <property type="match status" value="1"/>
</dbReference>
<evidence type="ECO:0000256" key="2">
    <source>
        <dbReference type="ARBA" id="ARBA00022692"/>
    </source>
</evidence>
<keyword evidence="2" id="KW-0812">Transmembrane</keyword>
<comment type="caution">
    <text evidence="7">The sequence shown here is derived from an EMBL/GenBank/DDBJ whole genome shotgun (WGS) entry which is preliminary data.</text>
</comment>
<evidence type="ECO:0000256" key="1">
    <source>
        <dbReference type="ARBA" id="ARBA00022475"/>
    </source>
</evidence>
<keyword evidence="1" id="KW-1003">Cell membrane</keyword>
<proteinExistence type="predicted"/>
<dbReference type="EMBL" id="VSSQ01032147">
    <property type="protein sequence ID" value="MPM83326.1"/>
    <property type="molecule type" value="Genomic_DNA"/>
</dbReference>